<evidence type="ECO:0000256" key="2">
    <source>
        <dbReference type="ARBA" id="ARBA00010488"/>
    </source>
</evidence>
<evidence type="ECO:0000256" key="5">
    <source>
        <dbReference type="ARBA" id="ARBA00022944"/>
    </source>
</evidence>
<dbReference type="Pfam" id="PF19087">
    <property type="entry name" value="DUF5776"/>
    <property type="match status" value="2"/>
</dbReference>
<dbReference type="KEGG" id="wct:WS74_0871"/>
<dbReference type="InterPro" id="IPR043148">
    <property type="entry name" value="TagF_C"/>
</dbReference>
<dbReference type="EMBL" id="CP009223">
    <property type="protein sequence ID" value="AIM63123.1"/>
    <property type="molecule type" value="Genomic_DNA"/>
</dbReference>
<gene>
    <name evidence="8" type="ORF">WS74_0871</name>
</gene>
<dbReference type="InterPro" id="IPR051612">
    <property type="entry name" value="Teichoic_Acid_Biosynth"/>
</dbReference>
<dbReference type="InterPro" id="IPR023214">
    <property type="entry name" value="HAD_sf"/>
</dbReference>
<evidence type="ECO:0000256" key="4">
    <source>
        <dbReference type="ARBA" id="ARBA00022679"/>
    </source>
</evidence>
<keyword evidence="5" id="KW-0777">Teichoic acid biosynthesis</keyword>
<reference evidence="9" key="2">
    <citation type="submission" date="2014-08" db="EMBL/GenBank/DDBJ databases">
        <title>Complete genome of Weissella ceti strain WS74 isolated from diseased rainbow trout in Brazil.</title>
        <authorList>
            <person name="Figueiredo H.C.P."/>
            <person name="Leal C.A.G."/>
            <person name="Pereira F.L."/>
            <person name="Soares S.C."/>
            <person name="Dorella F.A."/>
            <person name="Carvalho A.F."/>
            <person name="Azevedo V.A.C."/>
        </authorList>
    </citation>
    <scope>NUCLEOTIDE SEQUENCE [LARGE SCALE GENOMIC DNA]</scope>
    <source>
        <strain evidence="9">WS74</strain>
    </source>
</reference>
<dbReference type="InterPro" id="IPR036412">
    <property type="entry name" value="HAD-like_sf"/>
</dbReference>
<dbReference type="PANTHER" id="PTHR37316:SF3">
    <property type="entry name" value="TEICHOIC ACID GLYCEROL-PHOSPHATE TRANSFERASE"/>
    <property type="match status" value="1"/>
</dbReference>
<feature type="domain" description="DUF5776" evidence="7">
    <location>
        <begin position="1041"/>
        <end position="1103"/>
    </location>
</feature>
<evidence type="ECO:0000256" key="6">
    <source>
        <dbReference type="ARBA" id="ARBA00023136"/>
    </source>
</evidence>
<reference evidence="8 9" key="1">
    <citation type="journal article" date="2014" name="Genome Announc.">
        <title>Complete Genome Sequences of Fish Pathogenic Weissella ceti Strains WS74 and WS105.</title>
        <authorList>
            <person name="Figueiredo H.C."/>
            <person name="Leal C.A."/>
            <person name="Dorella F.A."/>
            <person name="Carvalho A.F."/>
            <person name="Soares S.C."/>
            <person name="Pereira F.L."/>
            <person name="Azevedo V.A."/>
        </authorList>
    </citation>
    <scope>NUCLEOTIDE SEQUENCE [LARGE SCALE GENOMIC DNA]</scope>
    <source>
        <strain evidence="8 9">WS74</strain>
    </source>
</reference>
<evidence type="ECO:0000256" key="3">
    <source>
        <dbReference type="ARBA" id="ARBA00022475"/>
    </source>
</evidence>
<dbReference type="RefSeq" id="WP_009496361.1">
    <property type="nucleotide sequence ID" value="NZ_CP009223.1"/>
</dbReference>
<dbReference type="OrthoDB" id="9816564at2"/>
<comment type="similarity">
    <text evidence="2">Belongs to the CDP-glycerol glycerophosphotransferase family.</text>
</comment>
<evidence type="ECO:0000313" key="9">
    <source>
        <dbReference type="Proteomes" id="UP000029079"/>
    </source>
</evidence>
<dbReference type="InterPro" id="IPR043149">
    <property type="entry name" value="TagF_N"/>
</dbReference>
<proteinExistence type="inferred from homology"/>
<dbReference type="PANTHER" id="PTHR37316">
    <property type="entry name" value="TEICHOIC ACID GLYCEROL-PHOSPHATE PRIMASE"/>
    <property type="match status" value="1"/>
</dbReference>
<dbReference type="Gene3D" id="3.40.50.11820">
    <property type="match status" value="1"/>
</dbReference>
<keyword evidence="4" id="KW-0808">Transferase</keyword>
<dbReference type="STRING" id="759620.WS105_0869"/>
<dbReference type="InterPro" id="IPR007554">
    <property type="entry name" value="Glycerophosphate_synth"/>
</dbReference>
<dbReference type="SUPFAM" id="SSF56784">
    <property type="entry name" value="HAD-like"/>
    <property type="match status" value="1"/>
</dbReference>
<dbReference type="GO" id="GO:0047355">
    <property type="term" value="F:CDP-glycerol glycerophosphotransferase activity"/>
    <property type="evidence" value="ECO:0007669"/>
    <property type="project" value="InterPro"/>
</dbReference>
<name>A0A075TVZ8_9LACO</name>
<sequence>MSKLWLFGTYKWQGNPKALFMYMEKFMSDTHELVWIADTEEQAKDIQSLGYRATYMNSDESDGLFSNANVYVTENFRISYPKSLNSECIVFNLWHGVGLKHIEFGVHESSGVSKGITTKHVKNHKLFANNLKLLVTSDFMEEHFIEDTRLNETQIIRGDYPRNHVYREFGLSSYRHDLILGKVAKHANNILLFAPTWRDTADGTFKRLIPDVNLLNSKLEEANNFLIIKMHPHMISDESFQYAYSNKQHYKHILFWNDEYDIYEILDKIDVGIVDYSSILYDMLAVGVDKFIRYIPDYSDYTKNAEFIRDYKEYSVGTNATDFESLLDIISKSRFSVDEKKNKFLNAEFFDFSQKKALAIDELISNIDQSVPSNDPMPELHSFDIFDTLIRRNTLTPKAIFADVQQKMIDNQEIDFPRYLLNHYARVRVQVERDLRTVFPKTTLERQTDRTEVMFSEIFDRLADNFNLNTEQVNFLMESEIASEINSVEPIQYRIDELFSSKEQGNEVILISDMYLPSHVIRQMIVKADKRFLDIPLFVSCEEGATKHSGLLFEKVFFKLDYHFSKWVHYGDNKISDGKMPRRYGIQTINHDMESFINLEKYLVNNSPQEYQYAFNRVATAMQRYRASVVENADMSFDEKRYYAFSYVGTAFVSYIDWVIEDALERGYSTLYFLSRDGLFLKDAADVIIKKRGLKLNTKYLYGSRKTFRVPSFIDKVDDESFSEFGLFSDKIGKFSEIVEASQLSETVLLNAVPSLKSFYQKDNLEPHDIKLIREILKSSTTYNELLLEEAAEQRKIVTKYLAQEINVDESFAIVEFWGRGYTQDTLARLINNLSNEQIDTPFYYVRNFTSNKGTSIRHRFTTMPLNFAFFEPIFAQVPYESISQYEYDENGRVVPVIVDAPNEFSEAIQDGVIAFANAFSDLHSIYPVGFNRYLGELTYEYQTKAFADPYIANVFGNFKYSEAMHGQINSYAPKLSMKQITGVTRAELKNLTSNVFISAAKSPDDVRNKLGILTKKKFAPIQREFVIAPLTSFTNLTCENQKLLILKDQYIFADIHLKNVSKSTEMLRKHEIVDVLSIEWTNKGVPRLRLKDGYISANKKFVQLCEDMSRLKINGQQPLFSDVELTNPVNEAQDGDVLSIIRHEFIHGSEVFETPEGFIRISNETIGLDLVKGDTFERNDSGDRHQDNTERDFSDLSDPSNLLHEFIRVPMDTIISNRPAITSDSKVNKGSVVYGYVDEIINTDNGLIFLKINKQFVLYNGFKLNPVRFDIENFLNQISSGYVYANHNLNVYNSVNFKSTNKVKYVLKNTVLEIVGIDWTKNGTPRLKVANGYVTANKKNVTEYIGSGVQAKFTIGLSKLANGLINKFKS</sequence>
<organism evidence="8 9">
    <name type="scientific">Weissella ceti</name>
    <dbReference type="NCBI Taxonomy" id="759620"/>
    <lineage>
        <taxon>Bacteria</taxon>
        <taxon>Bacillati</taxon>
        <taxon>Bacillota</taxon>
        <taxon>Bacilli</taxon>
        <taxon>Lactobacillales</taxon>
        <taxon>Lactobacillaceae</taxon>
        <taxon>Weissella</taxon>
    </lineage>
</organism>
<dbReference type="KEGG" id="wce:WS08_0805"/>
<keyword evidence="9" id="KW-1185">Reference proteome</keyword>
<dbReference type="Pfam" id="PF04464">
    <property type="entry name" value="Glyphos_transf"/>
    <property type="match status" value="1"/>
</dbReference>
<evidence type="ECO:0000259" key="7">
    <source>
        <dbReference type="Pfam" id="PF19087"/>
    </source>
</evidence>
<dbReference type="Proteomes" id="UP000029079">
    <property type="component" value="Chromosome"/>
</dbReference>
<dbReference type="Gene3D" id="1.10.150.400">
    <property type="match status" value="1"/>
</dbReference>
<evidence type="ECO:0000313" key="8">
    <source>
        <dbReference type="EMBL" id="AIM63123.1"/>
    </source>
</evidence>
<evidence type="ECO:0000256" key="1">
    <source>
        <dbReference type="ARBA" id="ARBA00004202"/>
    </source>
</evidence>
<protein>
    <submittedName>
        <fullName evidence="8">TagF_2 protein</fullName>
    </submittedName>
</protein>
<dbReference type="Gene3D" id="3.40.50.1000">
    <property type="entry name" value="HAD superfamily/HAD-like"/>
    <property type="match status" value="1"/>
</dbReference>
<dbReference type="Gene3D" id="3.40.50.12580">
    <property type="match status" value="1"/>
</dbReference>
<dbReference type="GO" id="GO:0019350">
    <property type="term" value="P:teichoic acid biosynthetic process"/>
    <property type="evidence" value="ECO:0007669"/>
    <property type="project" value="UniProtKB-KW"/>
</dbReference>
<dbReference type="InterPro" id="IPR044081">
    <property type="entry name" value="DUF5776"/>
</dbReference>
<comment type="subcellular location">
    <subcellularLocation>
        <location evidence="1">Cell membrane</location>
        <topology evidence="1">Peripheral membrane protein</topology>
    </subcellularLocation>
</comment>
<accession>A0A075TVZ8</accession>
<keyword evidence="3" id="KW-1003">Cell membrane</keyword>
<keyword evidence="6" id="KW-0472">Membrane</keyword>
<feature type="domain" description="DUF5776" evidence="7">
    <location>
        <begin position="1282"/>
        <end position="1342"/>
    </location>
</feature>
<dbReference type="GO" id="GO:0005886">
    <property type="term" value="C:plasma membrane"/>
    <property type="evidence" value="ECO:0007669"/>
    <property type="project" value="UniProtKB-SubCell"/>
</dbReference>